<dbReference type="InterPro" id="IPR023395">
    <property type="entry name" value="MCP_dom_sf"/>
</dbReference>
<keyword evidence="6" id="KW-1185">Reference proteome</keyword>
<name>A0A8C0LR35_CANLU</name>
<keyword evidence="4" id="KW-0472">Membrane</keyword>
<dbReference type="AlphaFoldDB" id="A0A8C0LR35"/>
<dbReference type="SUPFAM" id="SSF103506">
    <property type="entry name" value="Mitochondrial carrier"/>
    <property type="match status" value="1"/>
</dbReference>
<dbReference type="GO" id="GO:0016020">
    <property type="term" value="C:membrane"/>
    <property type="evidence" value="ECO:0007669"/>
    <property type="project" value="UniProtKB-SubCell"/>
</dbReference>
<protein>
    <submittedName>
        <fullName evidence="5">Uncharacterized protein</fullName>
    </submittedName>
</protein>
<proteinExistence type="inferred from homology"/>
<reference evidence="5" key="1">
    <citation type="submission" date="2025-08" db="UniProtKB">
        <authorList>
            <consortium name="Ensembl"/>
        </authorList>
    </citation>
    <scope>IDENTIFICATION</scope>
</reference>
<dbReference type="Gene3D" id="1.50.40.10">
    <property type="entry name" value="Mitochondrial carrier domain"/>
    <property type="match status" value="1"/>
</dbReference>
<evidence type="ECO:0000256" key="1">
    <source>
        <dbReference type="ARBA" id="ARBA00004141"/>
    </source>
</evidence>
<comment type="subcellular location">
    <subcellularLocation>
        <location evidence="1">Membrane</location>
        <topology evidence="1">Multi-pass membrane protein</topology>
    </subcellularLocation>
</comment>
<sequence length="119" mass="12495">FYLRRGGVLAEWLGAVLGQGGAPGVGAAGPVEAMPAGATVTTHMVAGAVAGILEHCVMYPIDCVKVRPGPAPNPTWGSPDPWVLSEPTWVPSWLLPSLHESTHTSCKQGPRSKEFQARN</sequence>
<evidence type="ECO:0000313" key="5">
    <source>
        <dbReference type="Ensembl" id="ENSCAFP00020033947.1"/>
    </source>
</evidence>
<evidence type="ECO:0000256" key="4">
    <source>
        <dbReference type="ARBA" id="ARBA00023136"/>
    </source>
</evidence>
<evidence type="ECO:0000256" key="2">
    <source>
        <dbReference type="ARBA" id="ARBA00006375"/>
    </source>
</evidence>
<dbReference type="Ensembl" id="ENSCAFT00020039168.1">
    <property type="protein sequence ID" value="ENSCAFP00020033947.1"/>
    <property type="gene ID" value="ENSCAFG00020026351.1"/>
</dbReference>
<evidence type="ECO:0000256" key="3">
    <source>
        <dbReference type="ARBA" id="ARBA00022692"/>
    </source>
</evidence>
<dbReference type="Pfam" id="PF00153">
    <property type="entry name" value="Mito_carr"/>
    <property type="match status" value="1"/>
</dbReference>
<dbReference type="Proteomes" id="UP000694391">
    <property type="component" value="Unplaced"/>
</dbReference>
<evidence type="ECO:0000313" key="6">
    <source>
        <dbReference type="Proteomes" id="UP000694391"/>
    </source>
</evidence>
<comment type="similarity">
    <text evidence="2">Belongs to the mitochondrial carrier (TC 2.A.29) family.</text>
</comment>
<accession>A0A8C0LR35</accession>
<organism evidence="5 6">
    <name type="scientific">Canis lupus dingo</name>
    <name type="common">dingo</name>
    <dbReference type="NCBI Taxonomy" id="286419"/>
    <lineage>
        <taxon>Eukaryota</taxon>
        <taxon>Metazoa</taxon>
        <taxon>Chordata</taxon>
        <taxon>Craniata</taxon>
        <taxon>Vertebrata</taxon>
        <taxon>Euteleostomi</taxon>
        <taxon>Mammalia</taxon>
        <taxon>Eutheria</taxon>
        <taxon>Laurasiatheria</taxon>
        <taxon>Carnivora</taxon>
        <taxon>Caniformia</taxon>
        <taxon>Canidae</taxon>
        <taxon>Canis</taxon>
    </lineage>
</organism>
<reference evidence="5" key="2">
    <citation type="submission" date="2025-09" db="UniProtKB">
        <authorList>
            <consortium name="Ensembl"/>
        </authorList>
    </citation>
    <scope>IDENTIFICATION</scope>
</reference>
<keyword evidence="3" id="KW-0812">Transmembrane</keyword>
<dbReference type="InterPro" id="IPR018108">
    <property type="entry name" value="MCP_transmembrane"/>
</dbReference>